<gene>
    <name evidence="5" type="ORF">B0J11DRAFT_582062</name>
</gene>
<evidence type="ECO:0000256" key="3">
    <source>
        <dbReference type="ARBA" id="ARBA00023172"/>
    </source>
</evidence>
<protein>
    <submittedName>
        <fullName evidence="5">Rad52/22 family double-strand break repair protein-domain-containing protein</fullName>
    </submittedName>
</protein>
<dbReference type="Proteomes" id="UP000700596">
    <property type="component" value="Unassembled WGS sequence"/>
</dbReference>
<keyword evidence="4" id="KW-0234">DNA repair</keyword>
<dbReference type="PANTHER" id="PTHR12132">
    <property type="entry name" value="DNA REPAIR AND RECOMBINATION PROTEIN RAD52, RAD59"/>
    <property type="match status" value="1"/>
</dbReference>
<dbReference type="SUPFAM" id="SSF54768">
    <property type="entry name" value="dsRNA-binding domain-like"/>
    <property type="match status" value="1"/>
</dbReference>
<reference evidence="5" key="1">
    <citation type="journal article" date="2021" name="Nat. Commun.">
        <title>Genetic determinants of endophytism in the Arabidopsis root mycobiome.</title>
        <authorList>
            <person name="Mesny F."/>
            <person name="Miyauchi S."/>
            <person name="Thiergart T."/>
            <person name="Pickel B."/>
            <person name="Atanasova L."/>
            <person name="Karlsson M."/>
            <person name="Huettel B."/>
            <person name="Barry K.W."/>
            <person name="Haridas S."/>
            <person name="Chen C."/>
            <person name="Bauer D."/>
            <person name="Andreopoulos W."/>
            <person name="Pangilinan J."/>
            <person name="LaButti K."/>
            <person name="Riley R."/>
            <person name="Lipzen A."/>
            <person name="Clum A."/>
            <person name="Drula E."/>
            <person name="Henrissat B."/>
            <person name="Kohler A."/>
            <person name="Grigoriev I.V."/>
            <person name="Martin F.M."/>
            <person name="Hacquard S."/>
        </authorList>
    </citation>
    <scope>NUCLEOTIDE SEQUENCE</scope>
    <source>
        <strain evidence="5">MPI-CAGE-CH-0243</strain>
    </source>
</reference>
<dbReference type="InterPro" id="IPR041247">
    <property type="entry name" value="Rad52_fam"/>
</dbReference>
<name>A0A9P9DHZ1_9PLEO</name>
<dbReference type="GO" id="GO:0005634">
    <property type="term" value="C:nucleus"/>
    <property type="evidence" value="ECO:0007669"/>
    <property type="project" value="TreeGrafter"/>
</dbReference>
<keyword evidence="3" id="KW-0233">DNA recombination</keyword>
<dbReference type="Gene3D" id="3.30.390.80">
    <property type="entry name" value="DNA repair protein Rad52/59/22"/>
    <property type="match status" value="1"/>
</dbReference>
<dbReference type="InterPro" id="IPR007232">
    <property type="entry name" value="Rad52_Rad59_Rad22"/>
</dbReference>
<sequence length="155" mass="16613">MTSADNGTVARPAVAATPAVLEQFAVDVDKAHDDVIESANQRFGYNGWSSSIRNMKVDSVDIDEQTGRVSVKISATVRLTLAKGTFHEAIGNGYVKDGDSKAAAYEMAKKSATTDALIGALRYFSNPTMKASLPDASECLAIKESLIEEYMAKED</sequence>
<comment type="caution">
    <text evidence="5">The sequence shown here is derived from an EMBL/GenBank/DDBJ whole genome shotgun (WGS) entry which is preliminary data.</text>
</comment>
<evidence type="ECO:0000256" key="1">
    <source>
        <dbReference type="ARBA" id="ARBA00006638"/>
    </source>
</evidence>
<dbReference type="AlphaFoldDB" id="A0A9P9DHZ1"/>
<dbReference type="OrthoDB" id="206565at2759"/>
<proteinExistence type="inferred from homology"/>
<keyword evidence="2" id="KW-0227">DNA damage</keyword>
<keyword evidence="6" id="KW-1185">Reference proteome</keyword>
<dbReference type="GO" id="GO:0045002">
    <property type="term" value="P:double-strand break repair via single-strand annealing"/>
    <property type="evidence" value="ECO:0007669"/>
    <property type="project" value="TreeGrafter"/>
</dbReference>
<dbReference type="EMBL" id="JAGMWT010000011">
    <property type="protein sequence ID" value="KAH7119529.1"/>
    <property type="molecule type" value="Genomic_DNA"/>
</dbReference>
<evidence type="ECO:0000256" key="2">
    <source>
        <dbReference type="ARBA" id="ARBA00022763"/>
    </source>
</evidence>
<comment type="similarity">
    <text evidence="1">Belongs to the RAD52 family.</text>
</comment>
<dbReference type="GO" id="GO:0000724">
    <property type="term" value="P:double-strand break repair via homologous recombination"/>
    <property type="evidence" value="ECO:0007669"/>
    <property type="project" value="TreeGrafter"/>
</dbReference>
<dbReference type="GO" id="GO:0006312">
    <property type="term" value="P:mitotic recombination"/>
    <property type="evidence" value="ECO:0007669"/>
    <property type="project" value="TreeGrafter"/>
</dbReference>
<dbReference type="InterPro" id="IPR042525">
    <property type="entry name" value="Rad52_Rad59_Rad22_sf"/>
</dbReference>
<dbReference type="Pfam" id="PF04098">
    <property type="entry name" value="Rad52_Rad22"/>
    <property type="match status" value="1"/>
</dbReference>
<accession>A0A9P9DHZ1</accession>
<dbReference type="PANTHER" id="PTHR12132:SF1">
    <property type="entry name" value="DNA REPAIR PROTEIN RAD52 HOMOLOG"/>
    <property type="match status" value="1"/>
</dbReference>
<evidence type="ECO:0000313" key="6">
    <source>
        <dbReference type="Proteomes" id="UP000700596"/>
    </source>
</evidence>
<organism evidence="5 6">
    <name type="scientific">Dendryphion nanum</name>
    <dbReference type="NCBI Taxonomy" id="256645"/>
    <lineage>
        <taxon>Eukaryota</taxon>
        <taxon>Fungi</taxon>
        <taxon>Dikarya</taxon>
        <taxon>Ascomycota</taxon>
        <taxon>Pezizomycotina</taxon>
        <taxon>Dothideomycetes</taxon>
        <taxon>Pleosporomycetidae</taxon>
        <taxon>Pleosporales</taxon>
        <taxon>Torulaceae</taxon>
        <taxon>Dendryphion</taxon>
    </lineage>
</organism>
<evidence type="ECO:0000256" key="4">
    <source>
        <dbReference type="ARBA" id="ARBA00023204"/>
    </source>
</evidence>
<evidence type="ECO:0000313" key="5">
    <source>
        <dbReference type="EMBL" id="KAH7119529.1"/>
    </source>
</evidence>